<proteinExistence type="predicted"/>
<gene>
    <name evidence="1" type="ORF">MES5069_520127</name>
</gene>
<protein>
    <submittedName>
        <fullName evidence="1">Uncharacterized protein</fullName>
    </submittedName>
</protein>
<evidence type="ECO:0000313" key="2">
    <source>
        <dbReference type="Proteomes" id="UP001153050"/>
    </source>
</evidence>
<name>A0ABN8K9V7_9HYPH</name>
<sequence length="85" mass="9352">MGQRSGRVSFRKKLYGRDMCLARFALDVCLHEHLVDDIIVFADIGRCAATDVIVGAALRRRRPAGRKGTACAAKQPERQRAALVA</sequence>
<organism evidence="1 2">
    <name type="scientific">Mesorhizobium escarrei</name>
    <dbReference type="NCBI Taxonomy" id="666018"/>
    <lineage>
        <taxon>Bacteria</taxon>
        <taxon>Pseudomonadati</taxon>
        <taxon>Pseudomonadota</taxon>
        <taxon>Alphaproteobacteria</taxon>
        <taxon>Hyphomicrobiales</taxon>
        <taxon>Phyllobacteriaceae</taxon>
        <taxon>Mesorhizobium</taxon>
    </lineage>
</organism>
<comment type="caution">
    <text evidence="1">The sequence shown here is derived from an EMBL/GenBank/DDBJ whole genome shotgun (WGS) entry which is preliminary data.</text>
</comment>
<dbReference type="Proteomes" id="UP001153050">
    <property type="component" value="Unassembled WGS sequence"/>
</dbReference>
<accession>A0ABN8K9V7</accession>
<dbReference type="EMBL" id="CAKXZT010000149">
    <property type="protein sequence ID" value="CAH2406441.1"/>
    <property type="molecule type" value="Genomic_DNA"/>
</dbReference>
<reference evidence="1 2" key="1">
    <citation type="submission" date="2022-03" db="EMBL/GenBank/DDBJ databases">
        <authorList>
            <person name="Brunel B."/>
        </authorList>
    </citation>
    <scope>NUCLEOTIDE SEQUENCE [LARGE SCALE GENOMIC DNA]</scope>
    <source>
        <strain evidence="1">STM5069sample</strain>
    </source>
</reference>
<evidence type="ECO:0000313" key="1">
    <source>
        <dbReference type="EMBL" id="CAH2406441.1"/>
    </source>
</evidence>
<keyword evidence="2" id="KW-1185">Reference proteome</keyword>